<dbReference type="GO" id="GO:0003677">
    <property type="term" value="F:DNA binding"/>
    <property type="evidence" value="ECO:0007669"/>
    <property type="project" value="InterPro"/>
</dbReference>
<reference evidence="3" key="1">
    <citation type="submission" date="2016-11" db="EMBL/GenBank/DDBJ databases">
        <authorList>
            <person name="Varghese N."/>
            <person name="Submissions S."/>
        </authorList>
    </citation>
    <scope>NUCLEOTIDE SEQUENCE [LARGE SCALE GENOMIC DNA]</scope>
    <source>
        <strain evidence="3">DSM 16219</strain>
    </source>
</reference>
<proteinExistence type="predicted"/>
<protein>
    <submittedName>
        <fullName evidence="2">Helix-turn-helix</fullName>
    </submittedName>
</protein>
<sequence>MDNEQFILLRKALKKTQAALADLLGVSVKAVHSYEQGWRKIPAHVERQMYFLISRKEKKGRKKACWAVNDCPPKVKRSCPAWEFKSGDMCWMIHGTQCQGHSCHDSRDVMGRCRECGVIKALSPAFYDKGAGEGEPSE</sequence>
<dbReference type="InterPro" id="IPR010982">
    <property type="entry name" value="Lambda_DNA-bd_dom_sf"/>
</dbReference>
<keyword evidence="3" id="KW-1185">Reference proteome</keyword>
<evidence type="ECO:0000259" key="1">
    <source>
        <dbReference type="PROSITE" id="PS50943"/>
    </source>
</evidence>
<feature type="domain" description="HTH cro/C1-type" evidence="1">
    <location>
        <begin position="9"/>
        <end position="37"/>
    </location>
</feature>
<gene>
    <name evidence="2" type="ORF">SAMN02745216_02043</name>
</gene>
<dbReference type="RefSeq" id="WP_073475463.1">
    <property type="nucleotide sequence ID" value="NZ_FQZU01000010.1"/>
</dbReference>
<organism evidence="2 3">
    <name type="scientific">Desulfatibacillum alkenivorans DSM 16219</name>
    <dbReference type="NCBI Taxonomy" id="1121393"/>
    <lineage>
        <taxon>Bacteria</taxon>
        <taxon>Pseudomonadati</taxon>
        <taxon>Thermodesulfobacteriota</taxon>
        <taxon>Desulfobacteria</taxon>
        <taxon>Desulfobacterales</taxon>
        <taxon>Desulfatibacillaceae</taxon>
        <taxon>Desulfatibacillum</taxon>
    </lineage>
</organism>
<dbReference type="PROSITE" id="PS50943">
    <property type="entry name" value="HTH_CROC1"/>
    <property type="match status" value="1"/>
</dbReference>
<dbReference type="STRING" id="1121393.SAMN02745216_02043"/>
<accession>A0A1M6L6M1</accession>
<dbReference type="Gene3D" id="1.10.260.40">
    <property type="entry name" value="lambda repressor-like DNA-binding domains"/>
    <property type="match status" value="1"/>
</dbReference>
<dbReference type="SUPFAM" id="SSF47413">
    <property type="entry name" value="lambda repressor-like DNA-binding domains"/>
    <property type="match status" value="1"/>
</dbReference>
<dbReference type="InterPro" id="IPR001387">
    <property type="entry name" value="Cro/C1-type_HTH"/>
</dbReference>
<evidence type="ECO:0000313" key="3">
    <source>
        <dbReference type="Proteomes" id="UP000183994"/>
    </source>
</evidence>
<dbReference type="CDD" id="cd00093">
    <property type="entry name" value="HTH_XRE"/>
    <property type="match status" value="1"/>
</dbReference>
<dbReference type="Proteomes" id="UP000183994">
    <property type="component" value="Unassembled WGS sequence"/>
</dbReference>
<evidence type="ECO:0000313" key="2">
    <source>
        <dbReference type="EMBL" id="SHJ66709.1"/>
    </source>
</evidence>
<dbReference type="EMBL" id="FQZU01000010">
    <property type="protein sequence ID" value="SHJ66709.1"/>
    <property type="molecule type" value="Genomic_DNA"/>
</dbReference>
<dbReference type="Pfam" id="PF01381">
    <property type="entry name" value="HTH_3"/>
    <property type="match status" value="1"/>
</dbReference>
<name>A0A1M6L6M1_9BACT</name>
<dbReference type="OrthoDB" id="1121642at2"/>
<dbReference type="AlphaFoldDB" id="A0A1M6L6M1"/>